<dbReference type="InterPro" id="IPR015403">
    <property type="entry name" value="Mon2/Sec7/BIG1-like_HDS"/>
</dbReference>
<evidence type="ECO:0000313" key="5">
    <source>
        <dbReference type="EMBL" id="CAI2383397.1"/>
    </source>
</evidence>
<feature type="domain" description="Mon2/Sec7/BIG1-like dimerisation and cyclophilin-binding" evidence="4">
    <location>
        <begin position="5"/>
        <end position="165"/>
    </location>
</feature>
<dbReference type="Pfam" id="PF16206">
    <property type="entry name" value="Mon2_C"/>
    <property type="match status" value="1"/>
</dbReference>
<evidence type="ECO:0000259" key="4">
    <source>
        <dbReference type="Pfam" id="PF16213"/>
    </source>
</evidence>
<dbReference type="Proteomes" id="UP001295684">
    <property type="component" value="Unassembled WGS sequence"/>
</dbReference>
<comment type="caution">
    <text evidence="5">The sequence shown here is derived from an EMBL/GenBank/DDBJ whole genome shotgun (WGS) entry which is preliminary data.</text>
</comment>
<dbReference type="EMBL" id="CAMPGE010025661">
    <property type="protein sequence ID" value="CAI2383397.1"/>
    <property type="molecule type" value="Genomic_DNA"/>
</dbReference>
<evidence type="ECO:0000313" key="6">
    <source>
        <dbReference type="Proteomes" id="UP001295684"/>
    </source>
</evidence>
<feature type="region of interest" description="Disordered" evidence="1">
    <location>
        <begin position="1119"/>
        <end position="1144"/>
    </location>
</feature>
<dbReference type="Pfam" id="PF09324">
    <property type="entry name" value="Sec7-like_HDS"/>
    <property type="match status" value="1"/>
</dbReference>
<feature type="region of interest" description="Disordered" evidence="1">
    <location>
        <begin position="173"/>
        <end position="193"/>
    </location>
</feature>
<proteinExistence type="predicted"/>
<feature type="compositionally biased region" description="Low complexity" evidence="1">
    <location>
        <begin position="1165"/>
        <end position="1175"/>
    </location>
</feature>
<sequence>MDSSSFLIKEYESLYNESRKKSSGVAKACKNAVKALKESQKDIELVCDKLLGPIGDIIELREKRLYPSAFSILGKVCMTTYLTKEGAMKTVEVLKNLNKSLSDEMTQIHVLQIIMVCISPVKFSMSQTFVDNVLSILLHMYLSKQKSVMSTSKAALTQLFNYVINDLVKSPSRKPKDFEPDEETKGSANEKMEELKKAQDSDQTLSIVVKLLNGLVCHLHPDKESVWDFPVNNFTTALVLDLLSVIISEGKDELSNYKQIMMILDEVFDPLLGQITSMKSNYAISIRMVNCITLFAIHIECGLEPLTGWCLTFINIKSNTWQKLIAFEVLTYIFNSRSLVKTLSESNEQYCLANILTIMEKHLEVMDKHLDDQNYGESHPSYQSQKLYKHLDEKNFDCVILPPNNAVLIKLLVESLKNLSYKFNDLSSLPLETFKQKILTSTHIHKTLNILTTCLDRCSDEINIQTILLTFQNLLYISGKIGNSKFRATIINSLAKYACPAGFNKISKKNILVIKCALNIYHCLNEYLDSKCWYYVYKIFQKVEPVIRKELGLQPVEEARMGVLLDEKTREDIEEVRKNPSEKGERFMMRRESVKRPINRRSFVKEEGKFRDGVQAVREFTAIKRKTAVGQAMKEETEEELELEPVLQSMDITGHQIAGQSFSDEIIKEMLSGLGELLVSNVEESNSPTGKATAQKKILSEMVPKQKKSLFSLRRMTEICLVNIHRIENFWDIITDHLMVISVCNNEDFRQLALEAFRVLIIETFQKRSRDFRLKPNLSQNLSKIQPDTELDHSDLDPIKIESDAKELDCEEDVTPAGRSLKNMKMERLSLSPAKEENKNDEEEKVQWNPDEWQARILKPFIDSISSQPYEEEQLSILKHLDKIIDICYEEINENGWKVIISFLKDLKFARISEVVFKKAYDIVEVLSCNFIDFIEAENLENLIKTIRKYASYHQGKFELPKSAEKSSRDSRGSKIYKRIFKYLVLKDVDEEISINSDSEEESKKNILEETKQPSSKFGHEISPSTVYHFKLLFEEVGMLFNDFQFNYKIRKALIRSVKYMMRNMPFNCSSNLWEHLITKIVFEMMDKSIGKYLDQICGFNTSKAREVKQHEVTQSLQTPTFSLGGGGGGDSSGKKGVKKKNERRMKFNDEVINRFHQRNEDNQPEAAAFGAAPEETPKTIKPSQESLDDQSICLLLLEICEIGLKQYRGIYVDSKPKCHMNLANMWTSLSKIITPLISNASATLLEGILEFFISILTSDLREYIYKKYDSITLGIFEEINSVINRKSDLVLSKKIAELLVSIYRQIFTVENIEDKPNLLSPQNLNVNLHILRTNLLNLMPTIGLNAMRHDNDLKNEEKQIFDFIEYLGELLNENDEALKYYLSFLLNFISYDANEPHYEMFVRRAFGILSEGIVRDQYSPSILFDLLPELYSKTSNIVDLRYHNNSCMSLVFSMKTSASLFETAGMFILQVSSHILGKEVEAETETEEKSEDSFIKPNLSILIPNESEAEADEEKEEDYSENVEEKEEEKMESTPLDTDTRFSLRAIDEEDSILVSPSKIRHQVITFGTVQELILNKIMDLLNHNLLFDISRIEKHNKAVKDAVIKSSQDLDVQVINFIINDLLPHSYKLGKQFEHTLVSIIDKGCNGYLDTLSSPGINMFGSSSTVIAQSNSLSTYCFDNLFQLCSYNQVKKGNLNMKESKRLKLEEIRKKIAKTTTPVLLERCQETLSKFLYDEMKSGSIMMSQQRAEEVVFIMEKLKELEIYPNLLNEIVIDNSKAPTLTEEQMRARNETLGSTKGHLYLLIPLFSEFITSREDMIKDMLKEIFMEIALSKGIHDHMKFSNVQGLGLTK</sequence>
<feature type="compositionally biased region" description="Basic and acidic residues" evidence="1">
    <location>
        <begin position="1529"/>
        <end position="1538"/>
    </location>
</feature>
<protein>
    <submittedName>
        <fullName evidence="5">Uncharacterized protein</fullName>
    </submittedName>
</protein>
<evidence type="ECO:0000256" key="1">
    <source>
        <dbReference type="SAM" id="MobiDB-lite"/>
    </source>
</evidence>
<gene>
    <name evidence="5" type="ORF">ECRASSUSDP1_LOCUS24896</name>
</gene>
<dbReference type="InterPro" id="IPR032629">
    <property type="entry name" value="DCB_dom"/>
</dbReference>
<feature type="domain" description="Mon2 C-terminal" evidence="3">
    <location>
        <begin position="1585"/>
        <end position="1760"/>
    </location>
</feature>
<feature type="region of interest" description="Disordered" evidence="1">
    <location>
        <begin position="1506"/>
        <end position="1538"/>
    </location>
</feature>
<accession>A0AAD1Y2E5</accession>
<feature type="compositionally biased region" description="Acidic residues" evidence="1">
    <location>
        <begin position="1508"/>
        <end position="1528"/>
    </location>
</feature>
<feature type="domain" description="Mon2/Sec7/BIG1-like HDS" evidence="2">
    <location>
        <begin position="846"/>
        <end position="925"/>
    </location>
</feature>
<reference evidence="5" key="1">
    <citation type="submission" date="2023-07" db="EMBL/GenBank/DDBJ databases">
        <authorList>
            <consortium name="AG Swart"/>
            <person name="Singh M."/>
            <person name="Singh A."/>
            <person name="Seah K."/>
            <person name="Emmerich C."/>
        </authorList>
    </citation>
    <scope>NUCLEOTIDE SEQUENCE</scope>
    <source>
        <strain evidence="5">DP1</strain>
    </source>
</reference>
<name>A0AAD1Y2E5_EUPCR</name>
<organism evidence="5 6">
    <name type="scientific">Euplotes crassus</name>
    <dbReference type="NCBI Taxonomy" id="5936"/>
    <lineage>
        <taxon>Eukaryota</taxon>
        <taxon>Sar</taxon>
        <taxon>Alveolata</taxon>
        <taxon>Ciliophora</taxon>
        <taxon>Intramacronucleata</taxon>
        <taxon>Spirotrichea</taxon>
        <taxon>Hypotrichia</taxon>
        <taxon>Euplotida</taxon>
        <taxon>Euplotidae</taxon>
        <taxon>Moneuplotes</taxon>
    </lineage>
</organism>
<dbReference type="InterPro" id="IPR032817">
    <property type="entry name" value="Mon2_C"/>
</dbReference>
<feature type="region of interest" description="Disordered" evidence="1">
    <location>
        <begin position="1162"/>
        <end position="1184"/>
    </location>
</feature>
<feature type="compositionally biased region" description="Basic and acidic residues" evidence="1">
    <location>
        <begin position="174"/>
        <end position="193"/>
    </location>
</feature>
<keyword evidence="6" id="KW-1185">Reference proteome</keyword>
<evidence type="ECO:0000259" key="2">
    <source>
        <dbReference type="Pfam" id="PF09324"/>
    </source>
</evidence>
<evidence type="ECO:0000259" key="3">
    <source>
        <dbReference type="Pfam" id="PF16206"/>
    </source>
</evidence>
<dbReference type="Pfam" id="PF16213">
    <property type="entry name" value="DCB"/>
    <property type="match status" value="1"/>
</dbReference>